<gene>
    <name evidence="2" type="ORF">G3N56_19130</name>
</gene>
<dbReference type="PANTHER" id="PTHR33525">
    <property type="match status" value="1"/>
</dbReference>
<dbReference type="InterPro" id="IPR035919">
    <property type="entry name" value="EAL_sf"/>
</dbReference>
<keyword evidence="3" id="KW-1185">Reference proteome</keyword>
<protein>
    <submittedName>
        <fullName evidence="2">HDOD domain-containing protein</fullName>
    </submittedName>
</protein>
<dbReference type="InterPro" id="IPR013976">
    <property type="entry name" value="HDOD"/>
</dbReference>
<dbReference type="Pfam" id="PF08668">
    <property type="entry name" value="HDOD"/>
    <property type="match status" value="1"/>
</dbReference>
<dbReference type="Proteomes" id="UP000469724">
    <property type="component" value="Unassembled WGS sequence"/>
</dbReference>
<comment type="caution">
    <text evidence="2">The sequence shown here is derived from an EMBL/GenBank/DDBJ whole genome shotgun (WGS) entry which is preliminary data.</text>
</comment>
<dbReference type="PIRSF" id="PIRSF003180">
    <property type="entry name" value="DiGMPpdiest_YuxH"/>
    <property type="match status" value="1"/>
</dbReference>
<dbReference type="EMBL" id="JAAGRQ010000152">
    <property type="protein sequence ID" value="NDY58855.1"/>
    <property type="molecule type" value="Genomic_DNA"/>
</dbReference>
<dbReference type="AlphaFoldDB" id="A0A7K3NST2"/>
<dbReference type="Gene3D" id="1.10.3210.10">
    <property type="entry name" value="Hypothetical protein af1432"/>
    <property type="match status" value="1"/>
</dbReference>
<accession>A0A7K3NST2</accession>
<sequence>MKAAPQTPERRFFEPVFVARQPILDRESRVYGFELLFRQADNATEARVADADTATAKVIIDGFPLVAETMLESRKCFVNFPEGLLLKQAPLALPREMCVVEILEDVRPTPEVLAACRAIKHAGYMLAVDDFVGQPELLPFVEMADIVKVEVLGASPLRILELAKPLLARGVALLAEKVEDREIHHLCLSAGFQYFQGFYFSRPEVVSGRKPPVGVVSKVRLLRELAVPETEPERLEAILSSDAGLSFRLLKYLNSAAFFRMDKIVSLSQAMMVMGQNPLRKWLMAVLLSDMAHTPIGREVSFQSLTRARFLELLALGRAKLPHSPDSLFMLGLFSRMDALLGQSMSEVAAQLPLPEDILAALRGEPGQAGKLLGLAADLEDGRFEQALGVLDAAGVDAAEAAKIYAEATLWAKDILG</sequence>
<feature type="domain" description="HDOD" evidence="1">
    <location>
        <begin position="211"/>
        <end position="400"/>
    </location>
</feature>
<reference evidence="2 3" key="1">
    <citation type="submission" date="2020-02" db="EMBL/GenBank/DDBJ databases">
        <title>Comparative genomics of sulfur disproportionating microorganisms.</title>
        <authorList>
            <person name="Ward L.M."/>
            <person name="Bertran E."/>
            <person name="Johnston D.T."/>
        </authorList>
    </citation>
    <scope>NUCLEOTIDE SEQUENCE [LARGE SCALE GENOMIC DNA]</scope>
    <source>
        <strain evidence="2 3">DSM 3696</strain>
    </source>
</reference>
<dbReference type="PANTHER" id="PTHR33525:SF4">
    <property type="entry name" value="CYCLIC DI-GMP PHOSPHODIESTERASE CDGJ"/>
    <property type="match status" value="1"/>
</dbReference>
<dbReference type="InterPro" id="IPR014408">
    <property type="entry name" value="dGMP_Pdiesterase_EAL/HD-GYP"/>
</dbReference>
<dbReference type="PROSITE" id="PS51833">
    <property type="entry name" value="HDOD"/>
    <property type="match status" value="1"/>
</dbReference>
<dbReference type="RefSeq" id="WP_163303919.1">
    <property type="nucleotide sequence ID" value="NZ_JAAGRQ010000152.1"/>
</dbReference>
<evidence type="ECO:0000313" key="2">
    <source>
        <dbReference type="EMBL" id="NDY58855.1"/>
    </source>
</evidence>
<dbReference type="SUPFAM" id="SSF141868">
    <property type="entry name" value="EAL domain-like"/>
    <property type="match status" value="1"/>
</dbReference>
<organism evidence="2 3">
    <name type="scientific">Desulfolutivibrio sulfodismutans</name>
    <dbReference type="NCBI Taxonomy" id="63561"/>
    <lineage>
        <taxon>Bacteria</taxon>
        <taxon>Pseudomonadati</taxon>
        <taxon>Thermodesulfobacteriota</taxon>
        <taxon>Desulfovibrionia</taxon>
        <taxon>Desulfovibrionales</taxon>
        <taxon>Desulfovibrionaceae</taxon>
        <taxon>Desulfolutivibrio</taxon>
    </lineage>
</organism>
<evidence type="ECO:0000259" key="1">
    <source>
        <dbReference type="PROSITE" id="PS51833"/>
    </source>
</evidence>
<dbReference type="SUPFAM" id="SSF109604">
    <property type="entry name" value="HD-domain/PDEase-like"/>
    <property type="match status" value="1"/>
</dbReference>
<name>A0A7K3NST2_9BACT</name>
<dbReference type="InterPro" id="IPR052340">
    <property type="entry name" value="RNase_Y/CdgJ"/>
</dbReference>
<evidence type="ECO:0000313" key="3">
    <source>
        <dbReference type="Proteomes" id="UP000469724"/>
    </source>
</evidence>
<proteinExistence type="predicted"/>
<dbReference type="Gene3D" id="3.20.20.450">
    <property type="entry name" value="EAL domain"/>
    <property type="match status" value="1"/>
</dbReference>